<reference evidence="2" key="1">
    <citation type="submission" date="2015-01" db="EMBL/GenBank/DDBJ databases">
        <title>Transcriptome Assembly of Fopius arisanus.</title>
        <authorList>
            <person name="Geib S."/>
        </authorList>
    </citation>
    <scope>NUCLEOTIDE SEQUENCE</scope>
</reference>
<dbReference type="EMBL" id="GBYB01000271">
    <property type="protein sequence ID" value="JAG70038.1"/>
    <property type="molecule type" value="Transcribed_RNA"/>
</dbReference>
<name>A0A0C9R0E9_9HYME</name>
<accession>A0A0C9R0E9</accession>
<proteinExistence type="predicted"/>
<evidence type="ECO:0000313" key="2">
    <source>
        <dbReference type="EMBL" id="JAG70038.1"/>
    </source>
</evidence>
<protein>
    <submittedName>
        <fullName evidence="2">Afm protein</fullName>
    </submittedName>
</protein>
<keyword evidence="1" id="KW-0732">Signal</keyword>
<dbReference type="AlphaFoldDB" id="A0A0C9R0E9"/>
<organism evidence="2">
    <name type="scientific">Fopius arisanus</name>
    <dbReference type="NCBI Taxonomy" id="64838"/>
    <lineage>
        <taxon>Eukaryota</taxon>
        <taxon>Metazoa</taxon>
        <taxon>Ecdysozoa</taxon>
        <taxon>Arthropoda</taxon>
        <taxon>Hexapoda</taxon>
        <taxon>Insecta</taxon>
        <taxon>Pterygota</taxon>
        <taxon>Neoptera</taxon>
        <taxon>Endopterygota</taxon>
        <taxon>Hymenoptera</taxon>
        <taxon>Apocrita</taxon>
        <taxon>Ichneumonoidea</taxon>
        <taxon>Braconidae</taxon>
        <taxon>Opiinae</taxon>
        <taxon>Fopius</taxon>
    </lineage>
</organism>
<feature type="chain" id="PRO_5002201880" evidence="1">
    <location>
        <begin position="21"/>
        <end position="99"/>
    </location>
</feature>
<evidence type="ECO:0000256" key="1">
    <source>
        <dbReference type="SAM" id="SignalP"/>
    </source>
</evidence>
<sequence>MKLCIVMLLLCAMMASYVSAIYDDPYEKDRYRCVRCQNNGGCLNYKCPSSPVKMYNICAKTTFPYKCCTCTTDKKKRIRDRDIRDGKFPDRATENDASV</sequence>
<feature type="signal peptide" evidence="1">
    <location>
        <begin position="1"/>
        <end position="20"/>
    </location>
</feature>
<gene>
    <name evidence="2" type="primary">Afm</name>
    <name evidence="2" type="ORF">g.4558</name>
</gene>